<feature type="non-terminal residue" evidence="1">
    <location>
        <position position="1"/>
    </location>
</feature>
<evidence type="ECO:0000313" key="1">
    <source>
        <dbReference type="EMBL" id="KIZ05529.1"/>
    </source>
</evidence>
<gene>
    <name evidence="1" type="ORF">MNEG_2438</name>
</gene>
<keyword evidence="2" id="KW-1185">Reference proteome</keyword>
<feature type="non-terminal residue" evidence="1">
    <location>
        <position position="186"/>
    </location>
</feature>
<protein>
    <submittedName>
        <fullName evidence="1">Uncharacterized protein</fullName>
    </submittedName>
</protein>
<dbReference type="Proteomes" id="UP000054498">
    <property type="component" value="Unassembled WGS sequence"/>
</dbReference>
<dbReference type="AlphaFoldDB" id="A0A0D2LG46"/>
<sequence length="186" mass="20471">YQLQDPTLGAWDQPHLSYARARLQQARDQLRRLVAEMATSARPVGVTGVWEPETRANQAAGRLCERLSPALLLVPDQSLFWDSVLNQVVVPLYSISPAATMAAKRSWARLQATLTGPDLLSQLQQAFATLPEFEWAVQDMTSKLSEASDRQGMVALMQGQQAQIQQLASGSRQQQAPAARMAAAWT</sequence>
<accession>A0A0D2LG46</accession>
<dbReference type="KEGG" id="mng:MNEG_2438"/>
<dbReference type="EMBL" id="KK100494">
    <property type="protein sequence ID" value="KIZ05529.1"/>
    <property type="molecule type" value="Genomic_DNA"/>
</dbReference>
<dbReference type="RefSeq" id="XP_013904548.1">
    <property type="nucleotide sequence ID" value="XM_014049094.1"/>
</dbReference>
<evidence type="ECO:0000313" key="2">
    <source>
        <dbReference type="Proteomes" id="UP000054498"/>
    </source>
</evidence>
<name>A0A0D2LG46_9CHLO</name>
<organism evidence="1 2">
    <name type="scientific">Monoraphidium neglectum</name>
    <dbReference type="NCBI Taxonomy" id="145388"/>
    <lineage>
        <taxon>Eukaryota</taxon>
        <taxon>Viridiplantae</taxon>
        <taxon>Chlorophyta</taxon>
        <taxon>core chlorophytes</taxon>
        <taxon>Chlorophyceae</taxon>
        <taxon>CS clade</taxon>
        <taxon>Sphaeropleales</taxon>
        <taxon>Selenastraceae</taxon>
        <taxon>Monoraphidium</taxon>
    </lineage>
</organism>
<proteinExistence type="predicted"/>
<dbReference type="GeneID" id="25735316"/>
<reference evidence="1 2" key="1">
    <citation type="journal article" date="2013" name="BMC Genomics">
        <title>Reconstruction of the lipid metabolism for the microalga Monoraphidium neglectum from its genome sequence reveals characteristics suitable for biofuel production.</title>
        <authorList>
            <person name="Bogen C."/>
            <person name="Al-Dilaimi A."/>
            <person name="Albersmeier A."/>
            <person name="Wichmann J."/>
            <person name="Grundmann M."/>
            <person name="Rupp O."/>
            <person name="Lauersen K.J."/>
            <person name="Blifernez-Klassen O."/>
            <person name="Kalinowski J."/>
            <person name="Goesmann A."/>
            <person name="Mussgnug J.H."/>
            <person name="Kruse O."/>
        </authorList>
    </citation>
    <scope>NUCLEOTIDE SEQUENCE [LARGE SCALE GENOMIC DNA]</scope>
    <source>
        <strain evidence="1 2">SAG 48.87</strain>
    </source>
</reference>